<dbReference type="EMBL" id="JANFMP010000016">
    <property type="protein sequence ID" value="MDG4527095.1"/>
    <property type="molecule type" value="Genomic_DNA"/>
</dbReference>
<organism evidence="2 3">
    <name type="scientific">Streptococcus suis</name>
    <dbReference type="NCBI Taxonomy" id="1307"/>
    <lineage>
        <taxon>Bacteria</taxon>
        <taxon>Bacillati</taxon>
        <taxon>Bacillota</taxon>
        <taxon>Bacilli</taxon>
        <taxon>Lactobacillales</taxon>
        <taxon>Streptococcaceae</taxon>
        <taxon>Streptococcus</taxon>
    </lineage>
</organism>
<accession>A0A9X4MWU6</accession>
<comment type="caution">
    <text evidence="2">The sequence shown here is derived from an EMBL/GenBank/DDBJ whole genome shotgun (WGS) entry which is preliminary data.</text>
</comment>
<keyword evidence="2" id="KW-0255">Endonuclease</keyword>
<dbReference type="InterPro" id="IPR043025">
    <property type="entry name" value="DRP_PD-(D/E)XK_dom"/>
</dbReference>
<dbReference type="Pfam" id="PF17726">
    <property type="entry name" value="DpnI_C"/>
    <property type="match status" value="1"/>
</dbReference>
<dbReference type="Gene3D" id="1.10.10.10">
    <property type="entry name" value="Winged helix-like DNA-binding domain superfamily/Winged helix DNA-binding domain"/>
    <property type="match status" value="1"/>
</dbReference>
<sequence>MDLRFNMDLVSKYSSNSQKARVLTENWVNQNSYCPNCRQKPLIHFENNRPVADFFCVECSEEYELKSKKGNFSSIINDGAYESMIERVQADNNPNFFFLTYSKEFAVTNFLVLPKQFITVDTIIKRKPLAPTAKRAGWVGCNIDLSQVPSYGRIFLVKNGHVREPDLVSKEFSETLFIRKQSIATRGWLLEILKCLDQIEEKEFTLERFYQFENDLKQKFPNNKHVKDKIRQQLQILRDKGVIEFSARGRYRKL</sequence>
<gene>
    <name evidence="2" type="ORF">NOL13_06735</name>
</gene>
<dbReference type="RefSeq" id="WP_222337099.1">
    <property type="nucleotide sequence ID" value="NZ_CP082204.1"/>
</dbReference>
<keyword evidence="2" id="KW-0540">Nuclease</keyword>
<evidence type="ECO:0000259" key="1">
    <source>
        <dbReference type="Pfam" id="PF17726"/>
    </source>
</evidence>
<feature type="domain" description="Dam-replacing protein HTH" evidence="1">
    <location>
        <begin position="185"/>
        <end position="253"/>
    </location>
</feature>
<dbReference type="GO" id="GO:0004519">
    <property type="term" value="F:endonuclease activity"/>
    <property type="evidence" value="ECO:0007669"/>
    <property type="project" value="UniProtKB-KW"/>
</dbReference>
<keyword evidence="2" id="KW-0378">Hydrolase</keyword>
<reference evidence="2" key="1">
    <citation type="submission" date="2022-07" db="EMBL/GenBank/DDBJ databases">
        <title>Whole Genome Sequencing of Streptococcus suis.</title>
        <authorList>
            <person name="Dai X."/>
            <person name="Huang J."/>
            <person name="Wang L."/>
        </authorList>
    </citation>
    <scope>NUCLEOTIDE SEQUENCE</scope>
    <source>
        <strain evidence="2">XNB2</strain>
    </source>
</reference>
<dbReference type="InterPro" id="IPR010324">
    <property type="entry name" value="DRP"/>
</dbReference>
<dbReference type="InterPro" id="IPR041368">
    <property type="entry name" value="DRP_C"/>
</dbReference>
<dbReference type="InterPro" id="IPR036388">
    <property type="entry name" value="WH-like_DNA-bd_sf"/>
</dbReference>
<dbReference type="Proteomes" id="UP001152875">
    <property type="component" value="Unassembled WGS sequence"/>
</dbReference>
<protein>
    <submittedName>
        <fullName evidence="2">Restriction endonuclease</fullName>
    </submittedName>
</protein>
<dbReference type="Pfam" id="PF06044">
    <property type="entry name" value="DpnI"/>
    <property type="match status" value="1"/>
</dbReference>
<evidence type="ECO:0000313" key="3">
    <source>
        <dbReference type="Proteomes" id="UP001152875"/>
    </source>
</evidence>
<evidence type="ECO:0000313" key="2">
    <source>
        <dbReference type="EMBL" id="MDG4527095.1"/>
    </source>
</evidence>
<name>A0A9X4MWU6_STRSU</name>
<dbReference type="AlphaFoldDB" id="A0A9X4MWU6"/>
<dbReference type="Gene3D" id="3.40.210.30">
    <property type="entry name" value="Dam replacing family, catalytic PD-(D/E)XK domain"/>
    <property type="match status" value="1"/>
</dbReference>
<proteinExistence type="predicted"/>
<dbReference type="CDD" id="cd22319">
    <property type="entry name" value="DpnI-like"/>
    <property type="match status" value="1"/>
</dbReference>